<dbReference type="InterPro" id="IPR001841">
    <property type="entry name" value="Znf_RING"/>
</dbReference>
<dbReference type="Pfam" id="PF23009">
    <property type="entry name" value="UBC_like"/>
    <property type="match status" value="1"/>
</dbReference>
<dbReference type="Gene3D" id="3.30.40.10">
    <property type="entry name" value="Zinc/RING finger domain, C3HC4 (zinc finger)"/>
    <property type="match status" value="1"/>
</dbReference>
<keyword evidence="9 16" id="KW-0479">Metal-binding</keyword>
<dbReference type="GO" id="GO:0005829">
    <property type="term" value="C:cytosol"/>
    <property type="evidence" value="ECO:0007669"/>
    <property type="project" value="UniProtKB-SubCell"/>
</dbReference>
<evidence type="ECO:0000256" key="8">
    <source>
        <dbReference type="ARBA" id="ARBA00022679"/>
    </source>
</evidence>
<evidence type="ECO:0000256" key="15">
    <source>
        <dbReference type="PROSITE-ProRule" id="PRU00175"/>
    </source>
</evidence>
<dbReference type="Proteomes" id="UP001217918">
    <property type="component" value="Unassembled WGS sequence"/>
</dbReference>
<dbReference type="PANTHER" id="PTHR12389:SF0">
    <property type="entry name" value="E3 UBIQUITIN-PROTEIN LIGASE LISTERIN"/>
    <property type="match status" value="1"/>
</dbReference>
<comment type="function">
    <text evidence="16">E3 ubiquitin-protein ligase. Component of the ribosome quality control complex (RQC), a ribosome-associated complex that mediates ubiquitination and extraction of incompletely synthesized nascent chains for proteasomal degradation.</text>
</comment>
<evidence type="ECO:0000256" key="12">
    <source>
        <dbReference type="ARBA" id="ARBA00022786"/>
    </source>
</evidence>
<dbReference type="SUPFAM" id="SSF57850">
    <property type="entry name" value="RING/U-box"/>
    <property type="match status" value="1"/>
</dbReference>
<dbReference type="Pfam" id="PF22958">
    <property type="entry name" value="Ltn1_1st"/>
    <property type="match status" value="2"/>
</dbReference>
<comment type="similarity">
    <text evidence="4 16">Belongs to the LTN1 family.</text>
</comment>
<dbReference type="PANTHER" id="PTHR12389">
    <property type="entry name" value="ZINC FINGER PROTEIN 294"/>
    <property type="match status" value="1"/>
</dbReference>
<dbReference type="InterPro" id="IPR054476">
    <property type="entry name" value="Ltn1_N"/>
</dbReference>
<feature type="domain" description="RING-type" evidence="17">
    <location>
        <begin position="689"/>
        <end position="735"/>
    </location>
</feature>
<comment type="catalytic activity">
    <reaction evidence="1 16">
        <text>S-ubiquitinyl-[E2 ubiquitin-conjugating enzyme]-L-cysteine + [acceptor protein]-L-lysine = [E2 ubiquitin-conjugating enzyme]-L-cysteine + N(6)-ubiquitinyl-[acceptor protein]-L-lysine.</text>
        <dbReference type="EC" id="2.3.2.27"/>
    </reaction>
</comment>
<evidence type="ECO:0000256" key="14">
    <source>
        <dbReference type="ARBA" id="ARBA00055150"/>
    </source>
</evidence>
<evidence type="ECO:0000256" key="7">
    <source>
        <dbReference type="ARBA" id="ARBA00022490"/>
    </source>
</evidence>
<evidence type="ECO:0000313" key="19">
    <source>
        <dbReference type="Proteomes" id="UP001217918"/>
    </source>
</evidence>
<dbReference type="GO" id="GO:0043023">
    <property type="term" value="F:ribosomal large subunit binding"/>
    <property type="evidence" value="ECO:0007669"/>
    <property type="project" value="TreeGrafter"/>
</dbReference>
<evidence type="ECO:0000256" key="4">
    <source>
        <dbReference type="ARBA" id="ARBA00007997"/>
    </source>
</evidence>
<dbReference type="InterPro" id="IPR011016">
    <property type="entry name" value="Znf_RING-CH"/>
</dbReference>
<dbReference type="FunFam" id="3.30.40.10:FF:000038">
    <property type="entry name" value="E3 ubiquitin-protein ligase listerin"/>
    <property type="match status" value="1"/>
</dbReference>
<dbReference type="GO" id="GO:0008270">
    <property type="term" value="F:zinc ion binding"/>
    <property type="evidence" value="ECO:0007669"/>
    <property type="project" value="UniProtKB-KW"/>
</dbReference>
<evidence type="ECO:0000256" key="6">
    <source>
        <dbReference type="ARBA" id="ARBA00017157"/>
    </source>
</evidence>
<dbReference type="GO" id="GO:1990116">
    <property type="term" value="P:ribosome-associated ubiquitin-dependent protein catabolic process"/>
    <property type="evidence" value="ECO:0007669"/>
    <property type="project" value="UniProtKB-UniRule"/>
</dbReference>
<dbReference type="EMBL" id="JAQQPM010000004">
    <property type="protein sequence ID" value="KAK2070536.1"/>
    <property type="molecule type" value="Genomic_DNA"/>
</dbReference>
<evidence type="ECO:0000256" key="16">
    <source>
        <dbReference type="RuleBase" id="RU367090"/>
    </source>
</evidence>
<evidence type="ECO:0000256" key="1">
    <source>
        <dbReference type="ARBA" id="ARBA00000900"/>
    </source>
</evidence>
<keyword evidence="10" id="KW-0677">Repeat</keyword>
<dbReference type="Pfam" id="PF13639">
    <property type="entry name" value="zf-RING_2"/>
    <property type="match status" value="1"/>
</dbReference>
<comment type="function">
    <text evidence="14">E3 ubiquitin-protein ligase component of the ribosome quality control complex (RQC), a ribosome-associated complex that mediates ubiquitination and extraction of incompletely synthesized nascent chains for proteasomal degradation. Mediates ubiquitination of proteins derived from mRNAs lacking stop codons (non-stop proteins) and other translation arrest products induced by poly-lysine sequences and tandem rare codons. Ubiquitination leads to CDC48 recruitment for extraction and degradation of the incomplete translation product. May indirectly play a role in chromatin function and transcription.</text>
</comment>
<dbReference type="InterPro" id="IPR039804">
    <property type="entry name" value="RING-CH-C4HC3_LTN1"/>
</dbReference>
<dbReference type="InterPro" id="IPR054478">
    <property type="entry name" value="LTN1_UBC"/>
</dbReference>
<comment type="subcellular location">
    <subcellularLocation>
        <location evidence="2">Cytoplasm</location>
        <location evidence="2">Cytosol</location>
    </subcellularLocation>
</comment>
<keyword evidence="12 16" id="KW-0833">Ubl conjugation pathway</keyword>
<dbReference type="InterPro" id="IPR054477">
    <property type="entry name" value="LTN1_E3_ligase_6th"/>
</dbReference>
<evidence type="ECO:0000256" key="11">
    <source>
        <dbReference type="ARBA" id="ARBA00022771"/>
    </source>
</evidence>
<dbReference type="SMART" id="SM00744">
    <property type="entry name" value="RINGv"/>
    <property type="match status" value="1"/>
</dbReference>
<keyword evidence="11 15" id="KW-0863">Zinc-finger</keyword>
<comment type="caution">
    <text evidence="18">The sequence shown here is derived from an EMBL/GenBank/DDBJ whole genome shotgun (WGS) entry which is preliminary data.</text>
</comment>
<gene>
    <name evidence="18" type="ORF">P8C59_005021</name>
</gene>
<comment type="pathway">
    <text evidence="3 16">Protein modification; protein ubiquitination.</text>
</comment>
<dbReference type="SMART" id="SM00184">
    <property type="entry name" value="RING"/>
    <property type="match status" value="1"/>
</dbReference>
<evidence type="ECO:0000256" key="5">
    <source>
        <dbReference type="ARBA" id="ARBA00012483"/>
    </source>
</evidence>
<dbReference type="PROSITE" id="PS50089">
    <property type="entry name" value="ZF_RING_2"/>
    <property type="match status" value="1"/>
</dbReference>
<organism evidence="18 19">
    <name type="scientific">Phyllachora maydis</name>
    <dbReference type="NCBI Taxonomy" id="1825666"/>
    <lineage>
        <taxon>Eukaryota</taxon>
        <taxon>Fungi</taxon>
        <taxon>Dikarya</taxon>
        <taxon>Ascomycota</taxon>
        <taxon>Pezizomycotina</taxon>
        <taxon>Sordariomycetes</taxon>
        <taxon>Sordariomycetidae</taxon>
        <taxon>Phyllachorales</taxon>
        <taxon>Phyllachoraceae</taxon>
        <taxon>Phyllachora</taxon>
    </lineage>
</organism>
<evidence type="ECO:0000256" key="9">
    <source>
        <dbReference type="ARBA" id="ARBA00022723"/>
    </source>
</evidence>
<comment type="subunit">
    <text evidence="16">Component of the ribosome quality control complex (RQC).</text>
</comment>
<keyword evidence="19" id="KW-1185">Reference proteome</keyword>
<evidence type="ECO:0000256" key="10">
    <source>
        <dbReference type="ARBA" id="ARBA00022737"/>
    </source>
</evidence>
<dbReference type="InterPro" id="IPR039795">
    <property type="entry name" value="LTN1/Rkr1"/>
</dbReference>
<dbReference type="GO" id="GO:0072344">
    <property type="term" value="P:rescue of stalled ribosome"/>
    <property type="evidence" value="ECO:0007669"/>
    <property type="project" value="UniProtKB-UniRule"/>
</dbReference>
<keyword evidence="13 16" id="KW-0862">Zinc</keyword>
<dbReference type="EC" id="2.3.2.27" evidence="5 16"/>
<proteinExistence type="inferred from homology"/>
<dbReference type="InterPro" id="IPR013083">
    <property type="entry name" value="Znf_RING/FYVE/PHD"/>
</dbReference>
<evidence type="ECO:0000256" key="2">
    <source>
        <dbReference type="ARBA" id="ARBA00004514"/>
    </source>
</evidence>
<name>A0AAD9I3L0_9PEZI</name>
<dbReference type="SMART" id="SM01197">
    <property type="entry name" value="FANCL_C"/>
    <property type="match status" value="1"/>
</dbReference>
<dbReference type="AlphaFoldDB" id="A0AAD9I3L0"/>
<dbReference type="Pfam" id="PF22999">
    <property type="entry name" value="LTN1_E3_ligase_6th"/>
    <property type="match status" value="2"/>
</dbReference>
<dbReference type="GO" id="GO:1990112">
    <property type="term" value="C:RQC complex"/>
    <property type="evidence" value="ECO:0007669"/>
    <property type="project" value="UniProtKB-UniRule"/>
</dbReference>
<accession>A0AAD9I3L0</accession>
<keyword evidence="8 16" id="KW-0808">Transferase</keyword>
<dbReference type="CDD" id="cd16491">
    <property type="entry name" value="RING-CH-C4HC3_LTN1"/>
    <property type="match status" value="1"/>
</dbReference>
<evidence type="ECO:0000259" key="17">
    <source>
        <dbReference type="PROSITE" id="PS50089"/>
    </source>
</evidence>
<dbReference type="GO" id="GO:0061630">
    <property type="term" value="F:ubiquitin protein ligase activity"/>
    <property type="evidence" value="ECO:0007669"/>
    <property type="project" value="UniProtKB-UniRule"/>
</dbReference>
<evidence type="ECO:0000256" key="3">
    <source>
        <dbReference type="ARBA" id="ARBA00004906"/>
    </source>
</evidence>
<reference evidence="18" key="1">
    <citation type="journal article" date="2023" name="Mol. Plant Microbe Interact.">
        <title>Elucidating the Obligate Nature and Biological Capacity of an Invasive Fungal Corn Pathogen.</title>
        <authorList>
            <person name="MacCready J.S."/>
            <person name="Roggenkamp E.M."/>
            <person name="Gdanetz K."/>
            <person name="Chilvers M.I."/>
        </authorList>
    </citation>
    <scope>NUCLEOTIDE SEQUENCE</scope>
    <source>
        <strain evidence="18">PM02</strain>
    </source>
</reference>
<evidence type="ECO:0000313" key="18">
    <source>
        <dbReference type="EMBL" id="KAK2070536.1"/>
    </source>
</evidence>
<evidence type="ECO:0000256" key="13">
    <source>
        <dbReference type="ARBA" id="ARBA00022833"/>
    </source>
</evidence>
<protein>
    <recommendedName>
        <fullName evidence="6 16">E3 ubiquitin-protein ligase listerin</fullName>
        <ecNumber evidence="5 16">2.3.2.27</ecNumber>
    </recommendedName>
    <alternativeName>
        <fullName evidence="16">RING-type E3 ubiquitin transferase listerin</fullName>
    </alternativeName>
</protein>
<keyword evidence="7" id="KW-0963">Cytoplasm</keyword>
<sequence>MAPRDTFGGRGAGSGFGGFSKSASRLSYVFQPPSFSDISDANVIVAFKNLLKKDSTTKSKALEELIAYAAAHPHEDGGTEDAVLDAWVQMYPRASIDNSRRESHGKTVGLGQILDYAKEAIKETPDTLSDARTTTKEDVEVKYHRVAGGSLSLVLNLLNRADLDALNAELDEFFAMKAINKATSANVFPAVAVLAGFGIMLSPSKAVNHLCNNMVSQVAGAFPSLPSTLSSMVILNGCFSVYEPGTVPVDHRRLGISIKQMTSWTDVPDEMSAGLAAETCKGLQNIAPNVQKLYGPYWNQSVSYCLLLWHRAPQDSVAVRSPYLHASLKLLTTLETLENPNEDLRDVLEEKAMEISRGLISVLKMLGDGEDLPSPAQIVNGLFSRRAEKIPEEHLEDVRQLYSLMASESKDIQTAGFSLVCRRSRLMQEELSLDALLNNDDSARLPEELLSLLLDAPTLEAYPDDVLNRFPAALKTENHLPPLLTFMFDVLGHSAAHALNLDKAGFTSRHVRVYDIKLANAETAERGMQWLLVHLFYEVLKYVPGLFKAWFLDCRSKQTKIAVEAWTTRFFSPLIVADMLDAVMEWQDEKDDEEEPRLHVKVSRAAREIVASYEVDELEGAIAVRVPPSYPLETVTVEGVNRVAVSEKKWQSWLLSTQGSIVFANGSIIDGLGTFRRNVVGALKGQTECAICYSIVSSDKRMPDKRCSTCKNLFHRSCLYKWFQSSNQNSCPLCRNPIDYLGHVHY</sequence>